<feature type="compositionally biased region" description="Polar residues" evidence="2">
    <location>
        <begin position="175"/>
        <end position="194"/>
    </location>
</feature>
<dbReference type="PANTHER" id="PTHR43157:SF31">
    <property type="entry name" value="PHOSPHATIDYLINOSITOL-GLYCAN BIOSYNTHESIS CLASS F PROTEIN"/>
    <property type="match status" value="1"/>
</dbReference>
<sequence>MVDDSSLEEQLGGGRRPPSPLETGTRLRTRIKPSERARDNVVLQQTGLRRARMGEVTGRNLPQPSMPSAVPPDNLSDTLTLSGPVMVSPNDPAACSDPQTMPTRRVIPPTPIPWQNATSNGGPTDVNPSATPNNLLDTLALSGPVTVPSNDPATCSDLQTVPTRRVIPPTPIPGQNATGDSGPTIVNPSTPTSGRRTAAVNVILTAGYDELEAVLSRLIEQTNLTTQQILDGESLTTVNSINHWNHYTKYATQHEEQERRRLGLPPDVPLSPSIRRELYAKFKNDNPDTWQEILEVHDMIDNVMLQVMFVRELASRLLNPTPVSVTSINPGFCHSRLTRSVESNLVMKLMVHVGKALLARTTEMESRALVHPAVEPSERDRHGRYVSCVEVAEESDYALSEERKEFSRRLWEETIEILAKIDPRVNQIISQHLLAR</sequence>
<reference evidence="3" key="2">
    <citation type="journal article" date="2020" name="Nat. Commun.">
        <title>Large-scale genome sequencing of mycorrhizal fungi provides insights into the early evolution of symbiotic traits.</title>
        <authorList>
            <person name="Miyauchi S."/>
            <person name="Kiss E."/>
            <person name="Kuo A."/>
            <person name="Drula E."/>
            <person name="Kohler A."/>
            <person name="Sanchez-Garcia M."/>
            <person name="Morin E."/>
            <person name="Andreopoulos B."/>
            <person name="Barry K.W."/>
            <person name="Bonito G."/>
            <person name="Buee M."/>
            <person name="Carver A."/>
            <person name="Chen C."/>
            <person name="Cichocki N."/>
            <person name="Clum A."/>
            <person name="Culley D."/>
            <person name="Crous P.W."/>
            <person name="Fauchery L."/>
            <person name="Girlanda M."/>
            <person name="Hayes R.D."/>
            <person name="Keri Z."/>
            <person name="LaButti K."/>
            <person name="Lipzen A."/>
            <person name="Lombard V."/>
            <person name="Magnuson J."/>
            <person name="Maillard F."/>
            <person name="Murat C."/>
            <person name="Nolan M."/>
            <person name="Ohm R.A."/>
            <person name="Pangilinan J."/>
            <person name="Pereira M.F."/>
            <person name="Perotto S."/>
            <person name="Peter M."/>
            <person name="Pfister S."/>
            <person name="Riley R."/>
            <person name="Sitrit Y."/>
            <person name="Stielow J.B."/>
            <person name="Szollosi G."/>
            <person name="Zifcakova L."/>
            <person name="Stursova M."/>
            <person name="Spatafora J.W."/>
            <person name="Tedersoo L."/>
            <person name="Vaario L.M."/>
            <person name="Yamada A."/>
            <person name="Yan M."/>
            <person name="Wang P."/>
            <person name="Xu J."/>
            <person name="Bruns T."/>
            <person name="Baldrian P."/>
            <person name="Vilgalys R."/>
            <person name="Dunand C."/>
            <person name="Henrissat B."/>
            <person name="Grigoriev I.V."/>
            <person name="Hibbett D."/>
            <person name="Nagy L.G."/>
            <person name="Martin F.M."/>
        </authorList>
    </citation>
    <scope>NUCLEOTIDE SEQUENCE</scope>
    <source>
        <strain evidence="3">BED1</strain>
    </source>
</reference>
<protein>
    <submittedName>
        <fullName evidence="3">Uncharacterized protein</fullName>
    </submittedName>
</protein>
<organism evidence="3 4">
    <name type="scientific">Boletus edulis BED1</name>
    <dbReference type="NCBI Taxonomy" id="1328754"/>
    <lineage>
        <taxon>Eukaryota</taxon>
        <taxon>Fungi</taxon>
        <taxon>Dikarya</taxon>
        <taxon>Basidiomycota</taxon>
        <taxon>Agaricomycotina</taxon>
        <taxon>Agaricomycetes</taxon>
        <taxon>Agaricomycetidae</taxon>
        <taxon>Boletales</taxon>
        <taxon>Boletineae</taxon>
        <taxon>Boletaceae</taxon>
        <taxon>Boletoideae</taxon>
        <taxon>Boletus</taxon>
    </lineage>
</organism>
<gene>
    <name evidence="3" type="ORF">L210DRAFT_3654862</name>
</gene>
<dbReference type="AlphaFoldDB" id="A0AAD4BDL3"/>
<evidence type="ECO:0000313" key="4">
    <source>
        <dbReference type="Proteomes" id="UP001194468"/>
    </source>
</evidence>
<evidence type="ECO:0000256" key="1">
    <source>
        <dbReference type="ARBA" id="ARBA00023002"/>
    </source>
</evidence>
<reference evidence="3" key="1">
    <citation type="submission" date="2019-10" db="EMBL/GenBank/DDBJ databases">
        <authorList>
            <consortium name="DOE Joint Genome Institute"/>
            <person name="Kuo A."/>
            <person name="Miyauchi S."/>
            <person name="Kiss E."/>
            <person name="Drula E."/>
            <person name="Kohler A."/>
            <person name="Sanchez-Garcia M."/>
            <person name="Andreopoulos B."/>
            <person name="Barry K.W."/>
            <person name="Bonito G."/>
            <person name="Buee M."/>
            <person name="Carver A."/>
            <person name="Chen C."/>
            <person name="Cichocki N."/>
            <person name="Clum A."/>
            <person name="Culley D."/>
            <person name="Crous P.W."/>
            <person name="Fauchery L."/>
            <person name="Girlanda M."/>
            <person name="Hayes R."/>
            <person name="Keri Z."/>
            <person name="LaButti K."/>
            <person name="Lipzen A."/>
            <person name="Lombard V."/>
            <person name="Magnuson J."/>
            <person name="Maillard F."/>
            <person name="Morin E."/>
            <person name="Murat C."/>
            <person name="Nolan M."/>
            <person name="Ohm R."/>
            <person name="Pangilinan J."/>
            <person name="Pereira M."/>
            <person name="Perotto S."/>
            <person name="Peter M."/>
            <person name="Riley R."/>
            <person name="Sitrit Y."/>
            <person name="Stielow B."/>
            <person name="Szollosi G."/>
            <person name="Zifcakova L."/>
            <person name="Stursova M."/>
            <person name="Spatafora J.W."/>
            <person name="Tedersoo L."/>
            <person name="Vaario L.-M."/>
            <person name="Yamada A."/>
            <person name="Yan M."/>
            <person name="Wang P."/>
            <person name="Xu J."/>
            <person name="Bruns T."/>
            <person name="Baldrian P."/>
            <person name="Vilgalys R."/>
            <person name="Henrissat B."/>
            <person name="Grigoriev I.V."/>
            <person name="Hibbett D."/>
            <person name="Nagy L.G."/>
            <person name="Martin F.M."/>
        </authorList>
    </citation>
    <scope>NUCLEOTIDE SEQUENCE</scope>
    <source>
        <strain evidence="3">BED1</strain>
    </source>
</reference>
<dbReference type="GO" id="GO:0016491">
    <property type="term" value="F:oxidoreductase activity"/>
    <property type="evidence" value="ECO:0007669"/>
    <property type="project" value="UniProtKB-KW"/>
</dbReference>
<accession>A0AAD4BDL3</accession>
<dbReference type="EMBL" id="WHUW01000157">
    <property type="protein sequence ID" value="KAF8420338.1"/>
    <property type="molecule type" value="Genomic_DNA"/>
</dbReference>
<comment type="caution">
    <text evidence="3">The sequence shown here is derived from an EMBL/GenBank/DDBJ whole genome shotgun (WGS) entry which is preliminary data.</text>
</comment>
<feature type="region of interest" description="Disordered" evidence="2">
    <location>
        <begin position="1"/>
        <end position="35"/>
    </location>
</feature>
<keyword evidence="4" id="KW-1185">Reference proteome</keyword>
<feature type="region of interest" description="Disordered" evidence="2">
    <location>
        <begin position="108"/>
        <end position="131"/>
    </location>
</feature>
<feature type="region of interest" description="Disordered" evidence="2">
    <location>
        <begin position="170"/>
        <end position="194"/>
    </location>
</feature>
<dbReference type="Proteomes" id="UP001194468">
    <property type="component" value="Unassembled WGS sequence"/>
</dbReference>
<evidence type="ECO:0000256" key="2">
    <source>
        <dbReference type="SAM" id="MobiDB-lite"/>
    </source>
</evidence>
<evidence type="ECO:0000313" key="3">
    <source>
        <dbReference type="EMBL" id="KAF8420338.1"/>
    </source>
</evidence>
<feature type="compositionally biased region" description="Polar residues" evidence="2">
    <location>
        <begin position="115"/>
        <end position="131"/>
    </location>
</feature>
<name>A0AAD4BDL3_BOLED</name>
<keyword evidence="1" id="KW-0560">Oxidoreductase</keyword>
<dbReference type="Gene3D" id="3.40.50.720">
    <property type="entry name" value="NAD(P)-binding Rossmann-like Domain"/>
    <property type="match status" value="1"/>
</dbReference>
<proteinExistence type="predicted"/>
<dbReference type="PANTHER" id="PTHR43157">
    <property type="entry name" value="PHOSPHATIDYLINOSITOL-GLYCAN BIOSYNTHESIS CLASS F PROTEIN-RELATED"/>
    <property type="match status" value="1"/>
</dbReference>